<feature type="transmembrane region" description="Helical" evidence="1">
    <location>
        <begin position="32"/>
        <end position="49"/>
    </location>
</feature>
<dbReference type="EMBL" id="HACA01019314">
    <property type="protein sequence ID" value="CDW36675.1"/>
    <property type="molecule type" value="Transcribed_RNA"/>
</dbReference>
<name>A0A0K2UF27_LEPSM</name>
<proteinExistence type="predicted"/>
<keyword evidence="1" id="KW-1133">Transmembrane helix</keyword>
<reference evidence="2" key="1">
    <citation type="submission" date="2014-05" db="EMBL/GenBank/DDBJ databases">
        <authorList>
            <person name="Chronopoulou M."/>
        </authorList>
    </citation>
    <scope>NUCLEOTIDE SEQUENCE</scope>
    <source>
        <tissue evidence="2">Whole organism</tissue>
    </source>
</reference>
<keyword evidence="1" id="KW-0812">Transmembrane</keyword>
<dbReference type="AlphaFoldDB" id="A0A0K2UF27"/>
<sequence>FIVRQLIFVTRNMFCSMNGQILRVETRRGSMFLFPLTLFFPVTTTHLILEMRNNFGICAV</sequence>
<keyword evidence="1" id="KW-0472">Membrane</keyword>
<feature type="non-terminal residue" evidence="2">
    <location>
        <position position="1"/>
    </location>
</feature>
<organism evidence="2">
    <name type="scientific">Lepeophtheirus salmonis</name>
    <name type="common">Salmon louse</name>
    <name type="synonym">Caligus salmonis</name>
    <dbReference type="NCBI Taxonomy" id="72036"/>
    <lineage>
        <taxon>Eukaryota</taxon>
        <taxon>Metazoa</taxon>
        <taxon>Ecdysozoa</taxon>
        <taxon>Arthropoda</taxon>
        <taxon>Crustacea</taxon>
        <taxon>Multicrustacea</taxon>
        <taxon>Hexanauplia</taxon>
        <taxon>Copepoda</taxon>
        <taxon>Siphonostomatoida</taxon>
        <taxon>Caligidae</taxon>
        <taxon>Lepeophtheirus</taxon>
    </lineage>
</organism>
<accession>A0A0K2UF27</accession>
<protein>
    <submittedName>
        <fullName evidence="2">Uncharacterized protein</fullName>
    </submittedName>
</protein>
<evidence type="ECO:0000313" key="2">
    <source>
        <dbReference type="EMBL" id="CDW36675.1"/>
    </source>
</evidence>
<evidence type="ECO:0000256" key="1">
    <source>
        <dbReference type="SAM" id="Phobius"/>
    </source>
</evidence>